<accession>A0A4Y3R6I3</accession>
<sequence>MNDAVSTQDGAAAGGPAGTEELLRAGAVLPAGTTGAGERAVPMLAQRYRHPALDGRTVVRLLAAQPGEDPASGFLGLVPDGAAAPVGLARPRALGFPERVLVHHPSDGHLAMSVAEEMETIARTARSRPKRARAAYEAIGERLAGAVPHFLPTFYEEAGRVFLAADEISYASLMFTAARRAETAYALPFEEERMDAVFLEFAQAGAVPVKILSSYAKGLAGRAPAATAFRHLRGLFLRLAAHGLPPSGPGAGELRRLAKAVAGKDALAVETAYLREMLVLPGAAAAPPGWWKAHRRALVELTRQEPAFRGTLLGLMPTEWEREELVEWIALLERTGATAGLYDTALPAEVRSPDGTAGWVRRLLALVGAATPAPMYPLLERLAGPVRAELAADGGALPPVHDVHLLDQLLEWGIPVAEPGPRFSLGLRAWTRRADRRELCALAADPRFRRAFRRSMPYLPSEDGRAALAALAAAPGGRSLLAEWVAEVCGRYLTRELPAFSSRGGALEPLVHLPGEILALAEDAVRAALKPGMAPALARSLRCGLIDELGWPAWDEAVAAAGAGHPAHDIQVVDAWPHLVVLTRARARVIGPEGTVHTHELRLPAAPVEGAPPREVDDVNCRWVDGELLVWWSATGHKHGYWEHSPEELFPCDGGLGRSGWMLEYGRTMAPATLPVPGGGRTTGAGVLRRGDTVLPEARLVISDGTSYWVQEMKSTRPLEIGWFEYDPVTDTLGAFRPPPWFDEGLRAAPEGTTEVTGRLLPADGVAPGPLCAPVDGVLGWRVLQLPDGSLRGEDLAGRTVAVPPARGTSRALWHALLFPGAERPLAVVQDTDVVRLLDEHGTVRAEFLQDRGKQRHEGAFTGGNTLLPPLRYWHLLQPRDPRGSAALRRVDEETAAALLAAAVQEAEPAGPTGPARPAGPEQAAADGERLPELIRTLLPEVTDDALRAGIAGVVRFAAAQQRALDETSARLDAAVGSGAARDSSGQDAASGSASAGSAASGSASSGNASSGSAASGSASAGNASSGSGTAQDGPGRYGSGQDSPGRDSPGQDGTDREGADREGAERDGSGQGGTASGGTGSGGTAREGAEVEDTGRKGAPGQGSAAPHGQAEADAARQGGGSGGAVPQGAAVDGADAASGQRRRSAMASGQRECSATAWGQGGEPGQRAVGDGPARPPEPGDATLADALDGLGLRTGLRGRSIYFDLDHRLFDLLRLLGRARRGESEPSPAGQAHLAVEQPKPLDHLDWRVLPELPAIAALRAASAVTVEEHRSALDAYLAELDAQGLAVLDPDHWRRARLRLDRAPFEAPGSPPLLQSRATMLDLGHGAFLLFPGLWFDFDAVGGGDTGNGADGGGVGPAPDGFRDYSALYHDPTGRFEVPAPYADLVHTEPFVPLPTRPPGWVAAFRAELAQRGPAPWNPAAAEEFARLTGVTPSMARLVVAGLPRIDAERDPVPPETVKALGVVSADAQAAKDILRSVDRLTRRAVVAALLPAEPSRLWTDGPDAAAAAAVWNARVGYREPLPEDVLHEAARSMAPIWWPPYEAMHAFRDAGDAPRLQRDLMWRPDGARHPSDGGRPGFDRDTLLGSVALSAWLAHRLPAGDPLRRALPAVLDAVRARLAAPGMALRMVRWNGLDDFRRTLGEPTGTEEEFEFYGAVALRTRNMIGSAVNPAIRTALLAADGTDPYLSALFPEEGPTVEETVLRVAHDARFAALLADPGEPAAGPPGEDGTWWPQDPARSVPDLVAEVAGAYGLGGDAAALYLMLLAMPDPTDRNTARWTGWARQRGGTARLRAARAELTATGLVREGRRTRAGRSLFLPGGWVRLATPHVPLERWKVPLYSLLLHGENVPLGVVVPAEPVADLYRRAWQRVQDGDPPRPEELQVPPPRSTRRRS</sequence>
<feature type="compositionally biased region" description="Basic and acidic residues" evidence="1">
    <location>
        <begin position="1877"/>
        <end position="1886"/>
    </location>
</feature>
<evidence type="ECO:0008006" key="4">
    <source>
        <dbReference type="Google" id="ProtNLM"/>
    </source>
</evidence>
<keyword evidence="3" id="KW-1185">Reference proteome</keyword>
<feature type="compositionally biased region" description="Basic and acidic residues" evidence="1">
    <location>
        <begin position="1088"/>
        <end position="1097"/>
    </location>
</feature>
<feature type="compositionally biased region" description="Low complexity" evidence="1">
    <location>
        <begin position="1128"/>
        <end position="1141"/>
    </location>
</feature>
<feature type="compositionally biased region" description="Basic and acidic residues" evidence="1">
    <location>
        <begin position="1054"/>
        <end position="1069"/>
    </location>
</feature>
<comment type="caution">
    <text evidence="2">The sequence shown here is derived from an EMBL/GenBank/DDBJ whole genome shotgun (WGS) entry which is preliminary data.</text>
</comment>
<protein>
    <recommendedName>
        <fullName evidence="4">DNA-binding protein</fullName>
    </recommendedName>
</protein>
<feature type="compositionally biased region" description="Low complexity" evidence="1">
    <location>
        <begin position="979"/>
        <end position="1029"/>
    </location>
</feature>
<feature type="region of interest" description="Disordered" evidence="1">
    <location>
        <begin position="1875"/>
        <end position="1899"/>
    </location>
</feature>
<evidence type="ECO:0000313" key="2">
    <source>
        <dbReference type="EMBL" id="GEB53356.1"/>
    </source>
</evidence>
<feature type="region of interest" description="Disordered" evidence="1">
    <location>
        <begin position="979"/>
        <end position="1184"/>
    </location>
</feature>
<dbReference type="Proteomes" id="UP000319210">
    <property type="component" value="Unassembled WGS sequence"/>
</dbReference>
<proteinExistence type="predicted"/>
<evidence type="ECO:0000313" key="3">
    <source>
        <dbReference type="Proteomes" id="UP000319210"/>
    </source>
</evidence>
<gene>
    <name evidence="2" type="ORF">SCA03_59070</name>
</gene>
<organism evidence="2 3">
    <name type="scientific">Streptomyces cacaoi</name>
    <dbReference type="NCBI Taxonomy" id="1898"/>
    <lineage>
        <taxon>Bacteria</taxon>
        <taxon>Bacillati</taxon>
        <taxon>Actinomycetota</taxon>
        <taxon>Actinomycetes</taxon>
        <taxon>Kitasatosporales</taxon>
        <taxon>Streptomycetaceae</taxon>
        <taxon>Streptomyces</taxon>
    </lineage>
</organism>
<evidence type="ECO:0000256" key="1">
    <source>
        <dbReference type="SAM" id="MobiDB-lite"/>
    </source>
</evidence>
<feature type="region of interest" description="Disordered" evidence="1">
    <location>
        <begin position="907"/>
        <end position="926"/>
    </location>
</feature>
<dbReference type="RefSeq" id="WP_170223860.1">
    <property type="nucleotide sequence ID" value="NZ_BJMM01000049.1"/>
</dbReference>
<name>A0A4Y3R6I3_STRCI</name>
<feature type="compositionally biased region" description="Low complexity" evidence="1">
    <location>
        <begin position="907"/>
        <end position="922"/>
    </location>
</feature>
<reference evidence="2 3" key="1">
    <citation type="submission" date="2019-06" db="EMBL/GenBank/DDBJ databases">
        <title>Whole genome shotgun sequence of Streptomyces cacaoi subsp. cacaoi NBRC 12748.</title>
        <authorList>
            <person name="Hosoyama A."/>
            <person name="Uohara A."/>
            <person name="Ohji S."/>
            <person name="Ichikawa N."/>
        </authorList>
    </citation>
    <scope>NUCLEOTIDE SEQUENCE [LARGE SCALE GENOMIC DNA]</scope>
    <source>
        <strain evidence="2 3">NBRC 12748</strain>
    </source>
</reference>
<feature type="compositionally biased region" description="Gly residues" evidence="1">
    <location>
        <begin position="1070"/>
        <end position="1086"/>
    </location>
</feature>
<dbReference type="EMBL" id="BJMM01000049">
    <property type="protein sequence ID" value="GEB53356.1"/>
    <property type="molecule type" value="Genomic_DNA"/>
</dbReference>